<proteinExistence type="predicted"/>
<sequence>MDLKEECNSASEQTITDVSSFSNEVTVPQIEQAGNETPQGTTTPVTGLLEPQFRRHTPQYEENHRYNGPMDISLSSLDPPSQPKLVQYPAQVTANGKPKRLFNASYYGKHP</sequence>
<organism evidence="2 3">
    <name type="scientific">Artemia franciscana</name>
    <name type="common">Brine shrimp</name>
    <name type="synonym">Artemia sanfranciscana</name>
    <dbReference type="NCBI Taxonomy" id="6661"/>
    <lineage>
        <taxon>Eukaryota</taxon>
        <taxon>Metazoa</taxon>
        <taxon>Ecdysozoa</taxon>
        <taxon>Arthropoda</taxon>
        <taxon>Crustacea</taxon>
        <taxon>Branchiopoda</taxon>
        <taxon>Anostraca</taxon>
        <taxon>Artemiidae</taxon>
        <taxon>Artemia</taxon>
    </lineage>
</organism>
<feature type="compositionally biased region" description="Polar residues" evidence="1">
    <location>
        <begin position="8"/>
        <end position="22"/>
    </location>
</feature>
<evidence type="ECO:0000313" key="2">
    <source>
        <dbReference type="EMBL" id="KAK2718442.1"/>
    </source>
</evidence>
<protein>
    <submittedName>
        <fullName evidence="2">Uncharacterized protein</fullName>
    </submittedName>
</protein>
<reference evidence="2" key="1">
    <citation type="submission" date="2023-07" db="EMBL/GenBank/DDBJ databases">
        <title>Chromosome-level genome assembly of Artemia franciscana.</title>
        <authorList>
            <person name="Jo E."/>
        </authorList>
    </citation>
    <scope>NUCLEOTIDE SEQUENCE</scope>
    <source>
        <tissue evidence="2">Whole body</tissue>
    </source>
</reference>
<evidence type="ECO:0000256" key="1">
    <source>
        <dbReference type="SAM" id="MobiDB-lite"/>
    </source>
</evidence>
<gene>
    <name evidence="2" type="ORF">QYM36_005679</name>
</gene>
<comment type="caution">
    <text evidence="2">The sequence shown here is derived from an EMBL/GenBank/DDBJ whole genome shotgun (WGS) entry which is preliminary data.</text>
</comment>
<name>A0AA88IC26_ARTSF</name>
<accession>A0AA88IC26</accession>
<dbReference type="EMBL" id="JAVRJZ010000009">
    <property type="protein sequence ID" value="KAK2718442.1"/>
    <property type="molecule type" value="Genomic_DNA"/>
</dbReference>
<keyword evidence="3" id="KW-1185">Reference proteome</keyword>
<feature type="region of interest" description="Disordered" evidence="1">
    <location>
        <begin position="1"/>
        <end position="22"/>
    </location>
</feature>
<evidence type="ECO:0000313" key="3">
    <source>
        <dbReference type="Proteomes" id="UP001187531"/>
    </source>
</evidence>
<feature type="region of interest" description="Disordered" evidence="1">
    <location>
        <begin position="64"/>
        <end position="84"/>
    </location>
</feature>
<dbReference type="AlphaFoldDB" id="A0AA88IC26"/>
<dbReference type="Proteomes" id="UP001187531">
    <property type="component" value="Unassembled WGS sequence"/>
</dbReference>